<evidence type="ECO:0000313" key="2">
    <source>
        <dbReference type="Proteomes" id="UP000003009"/>
    </source>
</evidence>
<protein>
    <submittedName>
        <fullName evidence="1">Uncharacterized protein</fullName>
    </submittedName>
</protein>
<accession>C4GIN5</accession>
<dbReference type="Proteomes" id="UP000003009">
    <property type="component" value="Unassembled WGS sequence"/>
</dbReference>
<dbReference type="STRING" id="629741.GCWU000324_01906"/>
<proteinExistence type="predicted"/>
<keyword evidence="2" id="KW-1185">Reference proteome</keyword>
<reference evidence="1" key="1">
    <citation type="submission" date="2009-04" db="EMBL/GenBank/DDBJ databases">
        <authorList>
            <person name="Weinstock G."/>
            <person name="Sodergren E."/>
            <person name="Clifton S."/>
            <person name="Fulton L."/>
            <person name="Fulton B."/>
            <person name="Courtney L."/>
            <person name="Fronick C."/>
            <person name="Harrison M."/>
            <person name="Strong C."/>
            <person name="Farmer C."/>
            <person name="Delahaunty K."/>
            <person name="Markovic C."/>
            <person name="Hall O."/>
            <person name="Minx P."/>
            <person name="Tomlinson C."/>
            <person name="Mitreva M."/>
            <person name="Nelson J."/>
            <person name="Hou S."/>
            <person name="Wollam A."/>
            <person name="Pepin K.H."/>
            <person name="Johnson M."/>
            <person name="Bhonagiri V."/>
            <person name="Nash W.E."/>
            <person name="Warren W."/>
            <person name="Chinwalla A."/>
            <person name="Mardis E.R."/>
            <person name="Wilson R.K."/>
        </authorList>
    </citation>
    <scope>NUCLEOTIDE SEQUENCE [LARGE SCALE GENOMIC DNA]</scope>
    <source>
        <strain evidence="1">ATCC 51147</strain>
    </source>
</reference>
<evidence type="ECO:0000313" key="1">
    <source>
        <dbReference type="EMBL" id="EEP67657.1"/>
    </source>
</evidence>
<gene>
    <name evidence="1" type="ORF">GCWU000324_01906</name>
</gene>
<sequence length="45" mass="4744">MVAEAEFIRYCSPSVVSESSNAPTTGCLCIDKSVFQAAHRPAKAA</sequence>
<name>C4GIN5_9NEIS</name>
<organism evidence="1 2">
    <name type="scientific">Kingella oralis ATCC 51147</name>
    <dbReference type="NCBI Taxonomy" id="629741"/>
    <lineage>
        <taxon>Bacteria</taxon>
        <taxon>Pseudomonadati</taxon>
        <taxon>Pseudomonadota</taxon>
        <taxon>Betaproteobacteria</taxon>
        <taxon>Neisseriales</taxon>
        <taxon>Neisseriaceae</taxon>
        <taxon>Kingella</taxon>
    </lineage>
</organism>
<comment type="caution">
    <text evidence="1">The sequence shown here is derived from an EMBL/GenBank/DDBJ whole genome shotgun (WGS) entry which is preliminary data.</text>
</comment>
<dbReference type="HOGENOM" id="CLU_3200921_0_0_4"/>
<dbReference type="EMBL" id="ACJW02000003">
    <property type="protein sequence ID" value="EEP67657.1"/>
    <property type="molecule type" value="Genomic_DNA"/>
</dbReference>
<dbReference type="AlphaFoldDB" id="C4GIN5"/>